<reference evidence="1 2" key="1">
    <citation type="submission" date="2018-08" db="EMBL/GenBank/DDBJ databases">
        <title>A genome reference for cultivated species of the human gut microbiota.</title>
        <authorList>
            <person name="Zou Y."/>
            <person name="Xue W."/>
            <person name="Luo G."/>
        </authorList>
    </citation>
    <scope>NUCLEOTIDE SEQUENCE [LARGE SCALE GENOMIC DNA]</scope>
    <source>
        <strain evidence="1 2">AM18-2AC</strain>
    </source>
</reference>
<accession>A0A414W113</accession>
<evidence type="ECO:0000313" key="1">
    <source>
        <dbReference type="EMBL" id="RHH18000.1"/>
    </source>
</evidence>
<gene>
    <name evidence="1" type="ORF">DW222_11500</name>
</gene>
<dbReference type="EMBL" id="QRJH01000005">
    <property type="protein sequence ID" value="RHH18000.1"/>
    <property type="molecule type" value="Genomic_DNA"/>
</dbReference>
<comment type="caution">
    <text evidence="1">The sequence shown here is derived from an EMBL/GenBank/DDBJ whole genome shotgun (WGS) entry which is preliminary data.</text>
</comment>
<dbReference type="RefSeq" id="WP_118235891.1">
    <property type="nucleotide sequence ID" value="NZ_QRJH01000005.1"/>
</dbReference>
<sequence length="385" mass="44270">MIYSVNFMDLTEKINPHAVVKYLKDTGWIQYKTKKEYIKTFQKFTDKDEFYQVTIPIEKDLADYKQAMFEAIEQIAFLEGQSTEQLMLYLLNPNTDILKIRLQKKDVEAGSILFDDAINLFENAKKLIAATAQDILHPRYIHQGRQEEAVSQFINNCKFGQTEIGSYIISVVCPFAELDESEEYKQLSIFSDEEQCANSLTRKVTNRIMSNVSTIKNNIDNGEFEKLISDDEETMISANFYEALTGMNISDQDTAVEFIAQWSPVVKRNRCDQDKIVLTHDYYEPIARTIEKLRETINTHSKIVGRVKRLESIPDASKRTNGKVTIVYLDENDNKKTVSLQLARDDYNKAIEAHESGSHVEVIGEIEDNGKRTRSMTVESFSIID</sequence>
<dbReference type="Proteomes" id="UP000284024">
    <property type="component" value="Unassembled WGS sequence"/>
</dbReference>
<dbReference type="AlphaFoldDB" id="A0A414W113"/>
<proteinExistence type="predicted"/>
<organism evidence="1 2">
    <name type="scientific">Blautia obeum</name>
    <dbReference type="NCBI Taxonomy" id="40520"/>
    <lineage>
        <taxon>Bacteria</taxon>
        <taxon>Bacillati</taxon>
        <taxon>Bacillota</taxon>
        <taxon>Clostridia</taxon>
        <taxon>Lachnospirales</taxon>
        <taxon>Lachnospiraceae</taxon>
        <taxon>Blautia</taxon>
    </lineage>
</organism>
<protein>
    <submittedName>
        <fullName evidence="1">Uncharacterized protein</fullName>
    </submittedName>
</protein>
<name>A0A414W113_9FIRM</name>
<evidence type="ECO:0000313" key="2">
    <source>
        <dbReference type="Proteomes" id="UP000284024"/>
    </source>
</evidence>